<name>A0A4R5FF18_9ACTN</name>
<evidence type="ECO:0000313" key="2">
    <source>
        <dbReference type="Proteomes" id="UP000295136"/>
    </source>
</evidence>
<dbReference type="AlphaFoldDB" id="A0A4R5FF18"/>
<keyword evidence="2" id="KW-1185">Reference proteome</keyword>
<gene>
    <name evidence="1" type="ORF">E1295_20670</name>
</gene>
<dbReference type="RefSeq" id="WP_132631975.1">
    <property type="nucleotide sequence ID" value="NZ_SMLD01000052.1"/>
</dbReference>
<comment type="caution">
    <text evidence="1">The sequence shown here is derived from an EMBL/GenBank/DDBJ whole genome shotgun (WGS) entry which is preliminary data.</text>
</comment>
<sequence length="261" mass="28471">MPAEFPAARWERAYRKVVETAFMKVPFYRDQWVAAGRALDEPQPTPSEALADQLHRLCPFARPFDPSREPPPWISDGRDLREALAQARAPRRAPVLEVRPAVLDRRALGRTGPRYGVILAPGAKVVDEARRRELNSAALRLAARAGRATLVGERPALDTVLPELDGIAVTVAERMDTGQAVREHGLAYDPHLGYFAAPGSGCGTTHLLWRRFHARRTAGGAPAVTALRRARPVLVDVVPYGAETVTLGSCPAHGTPIIVTH</sequence>
<organism evidence="1 2">
    <name type="scientific">Nonomuraea mesophila</name>
    <dbReference type="NCBI Taxonomy" id="2530382"/>
    <lineage>
        <taxon>Bacteria</taxon>
        <taxon>Bacillati</taxon>
        <taxon>Actinomycetota</taxon>
        <taxon>Actinomycetes</taxon>
        <taxon>Streptosporangiales</taxon>
        <taxon>Streptosporangiaceae</taxon>
        <taxon>Nonomuraea</taxon>
    </lineage>
</organism>
<reference evidence="1 2" key="1">
    <citation type="submission" date="2019-03" db="EMBL/GenBank/DDBJ databases">
        <title>Draft genome sequences of novel Actinobacteria.</title>
        <authorList>
            <person name="Sahin N."/>
            <person name="Ay H."/>
            <person name="Saygin H."/>
        </authorList>
    </citation>
    <scope>NUCLEOTIDE SEQUENCE [LARGE SCALE GENOMIC DNA]</scope>
    <source>
        <strain evidence="1 2">6K102</strain>
    </source>
</reference>
<protein>
    <submittedName>
        <fullName evidence="1">Uncharacterized protein</fullName>
    </submittedName>
</protein>
<evidence type="ECO:0000313" key="1">
    <source>
        <dbReference type="EMBL" id="TDE49035.1"/>
    </source>
</evidence>
<accession>A0A4R5FF18</accession>
<dbReference type="EMBL" id="SMLD01000052">
    <property type="protein sequence ID" value="TDE49035.1"/>
    <property type="molecule type" value="Genomic_DNA"/>
</dbReference>
<proteinExistence type="predicted"/>
<dbReference type="Proteomes" id="UP000295136">
    <property type="component" value="Unassembled WGS sequence"/>
</dbReference>